<dbReference type="SUPFAM" id="SSF56672">
    <property type="entry name" value="DNA/RNA polymerases"/>
    <property type="match status" value="1"/>
</dbReference>
<evidence type="ECO:0000313" key="2">
    <source>
        <dbReference type="EMBL" id="KAK6762841.1"/>
    </source>
</evidence>
<accession>A0ABR1ELU9</accession>
<evidence type="ECO:0000259" key="1">
    <source>
        <dbReference type="Pfam" id="PF00078"/>
    </source>
</evidence>
<dbReference type="Proteomes" id="UP001303046">
    <property type="component" value="Unassembled WGS sequence"/>
</dbReference>
<evidence type="ECO:0000313" key="3">
    <source>
        <dbReference type="Proteomes" id="UP001303046"/>
    </source>
</evidence>
<keyword evidence="3" id="KW-1185">Reference proteome</keyword>
<feature type="domain" description="Reverse transcriptase" evidence="1">
    <location>
        <begin position="62"/>
        <end position="143"/>
    </location>
</feature>
<reference evidence="2 3" key="1">
    <citation type="submission" date="2023-08" db="EMBL/GenBank/DDBJ databases">
        <title>A Necator americanus chromosomal reference genome.</title>
        <authorList>
            <person name="Ilik V."/>
            <person name="Petrzelkova K.J."/>
            <person name="Pardy F."/>
            <person name="Fuh T."/>
            <person name="Niatou-Singa F.S."/>
            <person name="Gouil Q."/>
            <person name="Baker L."/>
            <person name="Ritchie M.E."/>
            <person name="Jex A.R."/>
            <person name="Gazzola D."/>
            <person name="Li H."/>
            <person name="Toshio Fujiwara R."/>
            <person name="Zhan B."/>
            <person name="Aroian R.V."/>
            <person name="Pafco B."/>
            <person name="Schwarz E.M."/>
        </authorList>
    </citation>
    <scope>NUCLEOTIDE SEQUENCE [LARGE SCALE GENOMIC DNA]</scope>
    <source>
        <strain evidence="2 3">Aroian</strain>
        <tissue evidence="2">Whole animal</tissue>
    </source>
</reference>
<dbReference type="PANTHER" id="PTHR21301">
    <property type="entry name" value="REVERSE TRANSCRIPTASE"/>
    <property type="match status" value="1"/>
</dbReference>
<comment type="caution">
    <text evidence="2">The sequence shown here is derived from an EMBL/GenBank/DDBJ whole genome shotgun (WGS) entry which is preliminary data.</text>
</comment>
<protein>
    <recommendedName>
        <fullName evidence="1">Reverse transcriptase domain-containing protein</fullName>
    </recommendedName>
</protein>
<name>A0ABR1ELU9_NECAM</name>
<organism evidence="2 3">
    <name type="scientific">Necator americanus</name>
    <name type="common">Human hookworm</name>
    <dbReference type="NCBI Taxonomy" id="51031"/>
    <lineage>
        <taxon>Eukaryota</taxon>
        <taxon>Metazoa</taxon>
        <taxon>Ecdysozoa</taxon>
        <taxon>Nematoda</taxon>
        <taxon>Chromadorea</taxon>
        <taxon>Rhabditida</taxon>
        <taxon>Rhabditina</taxon>
        <taxon>Rhabditomorpha</taxon>
        <taxon>Strongyloidea</taxon>
        <taxon>Ancylostomatidae</taxon>
        <taxon>Bunostominae</taxon>
        <taxon>Necator</taxon>
    </lineage>
</organism>
<sequence>MGEMAIAIWHALRQRMPERLKSKVAIQEAVIRLELMEMKMKQGTISVTRFDHICSADIQQRLGVFPIAEKMGQYYRQLRGLAMGQRLAPTLAIVFMAKIEKPIIDSKPLLHYRYIDDCCVVCSTQAELDACFNILNQQCNMYRTAARVSSSSQEKAWSINVAHKVAMSNGYPTGDGATRQARKRSDDNQIQRMTHRLALTSFADFGNLTDHQTTQLRVKEVTRDLMGQHVSDKYI</sequence>
<proteinExistence type="predicted"/>
<gene>
    <name evidence="2" type="primary">Necator_chrX.g23682</name>
    <name evidence="2" type="ORF">RB195_023518</name>
</gene>
<dbReference type="InterPro" id="IPR043502">
    <property type="entry name" value="DNA/RNA_pol_sf"/>
</dbReference>
<dbReference type="Pfam" id="PF00078">
    <property type="entry name" value="RVT_1"/>
    <property type="match status" value="1"/>
</dbReference>
<dbReference type="PANTHER" id="PTHR21301:SF10">
    <property type="entry name" value="REVERSE TRANSCRIPTASE DOMAIN-CONTAINING PROTEIN"/>
    <property type="match status" value="1"/>
</dbReference>
<dbReference type="InterPro" id="IPR000477">
    <property type="entry name" value="RT_dom"/>
</dbReference>
<dbReference type="EMBL" id="JAVFWL010000006">
    <property type="protein sequence ID" value="KAK6762841.1"/>
    <property type="molecule type" value="Genomic_DNA"/>
</dbReference>